<dbReference type="AlphaFoldDB" id="A0A069AUY1"/>
<accession>A0A069AUY1</accession>
<evidence type="ECO:0000256" key="1">
    <source>
        <dbReference type="SAM" id="MobiDB-lite"/>
    </source>
</evidence>
<organism evidence="2">
    <name type="scientific">Clostridioides difficile</name>
    <name type="common">Peptoclostridium difficile</name>
    <dbReference type="NCBI Taxonomy" id="1496"/>
    <lineage>
        <taxon>Bacteria</taxon>
        <taxon>Bacillati</taxon>
        <taxon>Bacillota</taxon>
        <taxon>Clostridia</taxon>
        <taxon>Peptostreptococcales</taxon>
        <taxon>Peptostreptococcaceae</taxon>
        <taxon>Clostridioides</taxon>
    </lineage>
</organism>
<evidence type="ECO:0000313" key="2">
    <source>
        <dbReference type="EMBL" id="CDT75894.1"/>
    </source>
</evidence>
<sequence>MRIFADIAVGNGVEYQQDGGVAGIEQGVTPVAEQAGADDEGQNQDAEAGIDAAEQVGQHADHRDVRHRAETRHFQRLPLPMRMDDGKENQPAGNGEPNIKMPTPSTKRAGFHVR</sequence>
<reference evidence="2" key="1">
    <citation type="submission" date="2014-07" db="EMBL/GenBank/DDBJ databases">
        <authorList>
            <person name="Monot Marc"/>
        </authorList>
    </citation>
    <scope>NUCLEOTIDE SEQUENCE</scope>
    <source>
        <strain evidence="2">7032989</strain>
    </source>
</reference>
<dbReference type="EMBL" id="LK933437">
    <property type="protein sequence ID" value="CDT75894.1"/>
    <property type="molecule type" value="Genomic_DNA"/>
</dbReference>
<feature type="region of interest" description="Disordered" evidence="1">
    <location>
        <begin position="55"/>
        <end position="114"/>
    </location>
</feature>
<name>A0A069AUY1_CLODI</name>
<proteinExistence type="predicted"/>
<gene>
    <name evidence="2" type="ORF">BN1095_7290001</name>
</gene>
<protein>
    <submittedName>
        <fullName evidence="2">Uncharacterized protein</fullName>
    </submittedName>
</protein>
<feature type="compositionally biased region" description="Basic and acidic residues" evidence="1">
    <location>
        <begin position="59"/>
        <end position="73"/>
    </location>
</feature>